<keyword evidence="9" id="KW-0249">Electron transport</keyword>
<evidence type="ECO:0000256" key="3">
    <source>
        <dbReference type="ARBA" id="ARBA00012944"/>
    </source>
</evidence>
<accession>H6W8K3</accession>
<evidence type="ECO:0000256" key="12">
    <source>
        <dbReference type="ARBA" id="ARBA00023128"/>
    </source>
</evidence>
<comment type="catalytic activity">
    <reaction evidence="15">
        <text>a ubiquinone + NADH + 5 H(+)(in) = a ubiquinol + NAD(+) + 4 H(+)(out)</text>
        <dbReference type="Rhea" id="RHEA:29091"/>
        <dbReference type="Rhea" id="RHEA-COMP:9565"/>
        <dbReference type="Rhea" id="RHEA-COMP:9566"/>
        <dbReference type="ChEBI" id="CHEBI:15378"/>
        <dbReference type="ChEBI" id="CHEBI:16389"/>
        <dbReference type="ChEBI" id="CHEBI:17976"/>
        <dbReference type="ChEBI" id="CHEBI:57540"/>
        <dbReference type="ChEBI" id="CHEBI:57945"/>
        <dbReference type="EC" id="7.1.1.2"/>
    </reaction>
</comment>
<evidence type="ECO:0000256" key="13">
    <source>
        <dbReference type="ARBA" id="ARBA00023136"/>
    </source>
</evidence>
<gene>
    <name evidence="17" type="primary">ND6</name>
</gene>
<comment type="similarity">
    <text evidence="2">Belongs to the complex I subunit 6 family.</text>
</comment>
<evidence type="ECO:0000256" key="1">
    <source>
        <dbReference type="ARBA" id="ARBA00004225"/>
    </source>
</evidence>
<protein>
    <recommendedName>
        <fullName evidence="4">NADH-ubiquinone oxidoreductase chain 6</fullName>
        <ecNumber evidence="3">7.1.1.2</ecNumber>
    </recommendedName>
    <alternativeName>
        <fullName evidence="14">NADH dehydrogenase subunit 6</fullName>
    </alternativeName>
</protein>
<evidence type="ECO:0000256" key="14">
    <source>
        <dbReference type="ARBA" id="ARBA00031019"/>
    </source>
</evidence>
<keyword evidence="12 17" id="KW-0496">Mitochondrion</keyword>
<dbReference type="PANTHER" id="PTHR11435">
    <property type="entry name" value="NADH UBIQUINONE OXIDOREDUCTASE SUBUNIT ND6"/>
    <property type="match status" value="1"/>
</dbReference>
<name>H6W8K3_9COLE</name>
<dbReference type="GO" id="GO:0031966">
    <property type="term" value="C:mitochondrial membrane"/>
    <property type="evidence" value="ECO:0007669"/>
    <property type="project" value="UniProtKB-SubCell"/>
</dbReference>
<evidence type="ECO:0000256" key="6">
    <source>
        <dbReference type="ARBA" id="ARBA00022660"/>
    </source>
</evidence>
<reference evidence="17" key="1">
    <citation type="submission" date="2011-11" db="EMBL/GenBank/DDBJ databases">
        <authorList>
            <person name="Timmermans M.J.T.N."/>
            <person name="Vogler A.P."/>
        </authorList>
    </citation>
    <scope>NUCLEOTIDE SEQUENCE</scope>
</reference>
<evidence type="ECO:0000256" key="11">
    <source>
        <dbReference type="ARBA" id="ARBA00023027"/>
    </source>
</evidence>
<keyword evidence="7 16" id="KW-0812">Transmembrane</keyword>
<feature type="transmembrane region" description="Helical" evidence="16">
    <location>
        <begin position="42"/>
        <end position="62"/>
    </location>
</feature>
<evidence type="ECO:0000256" key="8">
    <source>
        <dbReference type="ARBA" id="ARBA00022967"/>
    </source>
</evidence>
<dbReference type="InterPro" id="IPR050269">
    <property type="entry name" value="ComplexI_Subunit6"/>
</dbReference>
<evidence type="ECO:0000256" key="15">
    <source>
        <dbReference type="ARBA" id="ARBA00049551"/>
    </source>
</evidence>
<geneLocation type="mitochondrion" evidence="17"/>
<proteinExistence type="inferred from homology"/>
<evidence type="ECO:0000256" key="7">
    <source>
        <dbReference type="ARBA" id="ARBA00022692"/>
    </source>
</evidence>
<comment type="subcellular location">
    <subcellularLocation>
        <location evidence="1">Mitochondrion membrane</location>
        <topology evidence="1">Multi-pass membrane protein</topology>
    </subcellularLocation>
</comment>
<keyword evidence="10 16" id="KW-1133">Transmembrane helix</keyword>
<evidence type="ECO:0000256" key="5">
    <source>
        <dbReference type="ARBA" id="ARBA00022448"/>
    </source>
</evidence>
<keyword evidence="5" id="KW-0813">Transport</keyword>
<evidence type="ECO:0000256" key="10">
    <source>
        <dbReference type="ARBA" id="ARBA00022989"/>
    </source>
</evidence>
<sequence>MMLSILTSFVFLTLKHPMSMGMTLLIQSLLTALCTGYMTPNFWFSYIIFLIMIGGMLVLFIYMTSIAANEKFHYSNSNLIFIMMFLVMMLLIILSNDSLMASLNMTNWECNLLDNSPQFSLLLSKYINFPSNVVLYIMIIYLFVTLIAIVKITNINYGPLRQKS</sequence>
<keyword evidence="6" id="KW-0679">Respiratory chain</keyword>
<evidence type="ECO:0000313" key="17">
    <source>
        <dbReference type="EMBL" id="AEZ55645.1"/>
    </source>
</evidence>
<evidence type="ECO:0000256" key="2">
    <source>
        <dbReference type="ARBA" id="ARBA00005698"/>
    </source>
</evidence>
<reference evidence="17" key="2">
    <citation type="journal article" date="2012" name="Mol. Phylogenet. Evol.">
        <title>Phylogenetically informative rearrangements in mitochondrial genomes of Coleoptera, and monophyly of aquatic elateriform beetles (Dryopoidea).</title>
        <authorList>
            <person name="Timmermans M.J."/>
            <person name="Vogler A.P."/>
        </authorList>
    </citation>
    <scope>NUCLEOTIDE SEQUENCE</scope>
</reference>
<keyword evidence="13 16" id="KW-0472">Membrane</keyword>
<dbReference type="PANTHER" id="PTHR11435:SF1">
    <property type="entry name" value="NADH-UBIQUINONE OXIDOREDUCTASE CHAIN 6"/>
    <property type="match status" value="1"/>
</dbReference>
<keyword evidence="8" id="KW-1278">Translocase</keyword>
<evidence type="ECO:0000256" key="4">
    <source>
        <dbReference type="ARBA" id="ARBA00021095"/>
    </source>
</evidence>
<feature type="transmembrane region" description="Helical" evidence="16">
    <location>
        <begin position="74"/>
        <end position="95"/>
    </location>
</feature>
<dbReference type="AlphaFoldDB" id="H6W8K3"/>
<dbReference type="EMBL" id="JQ034416">
    <property type="protein sequence ID" value="AEZ55645.1"/>
    <property type="molecule type" value="Genomic_DNA"/>
</dbReference>
<dbReference type="EC" id="7.1.1.2" evidence="3"/>
<evidence type="ECO:0000256" key="9">
    <source>
        <dbReference type="ARBA" id="ARBA00022982"/>
    </source>
</evidence>
<organism evidence="17">
    <name type="scientific">Limnichidae sp. MJTNT-2012</name>
    <dbReference type="NCBI Taxonomy" id="1131603"/>
    <lineage>
        <taxon>Eukaryota</taxon>
        <taxon>Metazoa</taxon>
        <taxon>Ecdysozoa</taxon>
        <taxon>Arthropoda</taxon>
        <taxon>Hexapoda</taxon>
        <taxon>Insecta</taxon>
        <taxon>Pterygota</taxon>
        <taxon>Neoptera</taxon>
        <taxon>Endopterygota</taxon>
        <taxon>Coleoptera</taxon>
        <taxon>Polyphaga</taxon>
        <taxon>Elateriformia</taxon>
        <taxon>Byrrhoidea</taxon>
        <taxon>Limnichidae</taxon>
    </lineage>
</organism>
<keyword evidence="11" id="KW-0520">NAD</keyword>
<evidence type="ECO:0000256" key="16">
    <source>
        <dbReference type="SAM" id="Phobius"/>
    </source>
</evidence>
<dbReference type="GO" id="GO:0008137">
    <property type="term" value="F:NADH dehydrogenase (ubiquinone) activity"/>
    <property type="evidence" value="ECO:0007669"/>
    <property type="project" value="UniProtKB-EC"/>
</dbReference>
<feature type="transmembrane region" description="Helical" evidence="16">
    <location>
        <begin position="133"/>
        <end position="153"/>
    </location>
</feature>